<dbReference type="InterPro" id="IPR016164">
    <property type="entry name" value="FAD-linked_Oxase-like_C"/>
</dbReference>
<keyword evidence="5" id="KW-0560">Oxidoreductase</keyword>
<reference evidence="7 8" key="1">
    <citation type="submission" date="2020-08" db="EMBL/GenBank/DDBJ databases">
        <title>Genomic Encyclopedia of Type Strains, Phase IV (KMG-IV): sequencing the most valuable type-strain genomes for metagenomic binning, comparative biology and taxonomic classification.</title>
        <authorList>
            <person name="Goeker M."/>
        </authorList>
    </citation>
    <scope>NUCLEOTIDE SEQUENCE [LARGE SCALE GENOMIC DNA]</scope>
    <source>
        <strain evidence="7 8">DSM 7050</strain>
    </source>
</reference>
<dbReference type="RefSeq" id="WP_183259871.1">
    <property type="nucleotide sequence ID" value="NZ_BAAAVZ010000008.1"/>
</dbReference>
<comment type="caution">
    <text evidence="7">The sequence shown here is derived from an EMBL/GenBank/DDBJ whole genome shotgun (WGS) entry which is preliminary data.</text>
</comment>
<dbReference type="InterPro" id="IPR016166">
    <property type="entry name" value="FAD-bd_PCMH"/>
</dbReference>
<comment type="cofactor">
    <cofactor evidence="1">
        <name>FAD</name>
        <dbReference type="ChEBI" id="CHEBI:57692"/>
    </cofactor>
</comment>
<dbReference type="InterPro" id="IPR016169">
    <property type="entry name" value="FAD-bd_PCMH_sub2"/>
</dbReference>
<dbReference type="InterPro" id="IPR006093">
    <property type="entry name" value="Oxy_OxRdtase_FAD_BS"/>
</dbReference>
<dbReference type="Gene3D" id="3.30.465.10">
    <property type="match status" value="1"/>
</dbReference>
<dbReference type="InterPro" id="IPR016167">
    <property type="entry name" value="FAD-bd_PCMH_sub1"/>
</dbReference>
<evidence type="ECO:0000259" key="6">
    <source>
        <dbReference type="PROSITE" id="PS51387"/>
    </source>
</evidence>
<keyword evidence="4" id="KW-0274">FAD</keyword>
<dbReference type="PANTHER" id="PTHR42973:SF39">
    <property type="entry name" value="FAD-BINDING PCMH-TYPE DOMAIN-CONTAINING PROTEIN"/>
    <property type="match status" value="1"/>
</dbReference>
<dbReference type="Gene3D" id="3.30.43.10">
    <property type="entry name" value="Uridine Diphospho-n-acetylenolpyruvylglucosamine Reductase, domain 2"/>
    <property type="match status" value="1"/>
</dbReference>
<dbReference type="EMBL" id="JACHOT010000001">
    <property type="protein sequence ID" value="MBB4648327.1"/>
    <property type="molecule type" value="Genomic_DNA"/>
</dbReference>
<protein>
    <submittedName>
        <fullName evidence="7">FAD/FMN-containing dehydrogenase</fullName>
    </submittedName>
</protein>
<evidence type="ECO:0000256" key="4">
    <source>
        <dbReference type="ARBA" id="ARBA00022827"/>
    </source>
</evidence>
<dbReference type="SUPFAM" id="SSF56176">
    <property type="entry name" value="FAD-binding/transporter-associated domain-like"/>
    <property type="match status" value="1"/>
</dbReference>
<comment type="similarity">
    <text evidence="2">Belongs to the oxygen-dependent FAD-linked oxidoreductase family.</text>
</comment>
<sequence length="460" mass="50255">MLKSTASQDFPARLRASLIGQDHPDYEASRALYNAMIDKRPRWIVPCTEVADVVAAVNHARDKQLLVAIRGGGHNGPGFGSCDGGMVIDMSPMKRVDIDPATRTVRVEAGCTQSEVDRATSVHGLAVPAGIVSTTGIAGLTLGGGTGYLTRKHGLTIDNLLAAEVVLADGRIVTASADVHPELFWALRGGGGNFGVVTRFTFRAHPAKDVYAGPIFYDIAHAAEIMRWYRGFLPTAPRELGMFFGIKTVPSCDPFPREIWGKRICALISCYNGTEKDGMRAMQPARDALPKPLMDGMMQLPFADLQGLFDPLLPKGLQWYWKGDYVDELSDAAIAAHVEHGSKTPSELSLMHLYPIDGAVHDVAPEATAWGARRARWSMVIAGIDPDPAKAPELRRWASAYWAAVHKHNAHGGAYINFMMDDEGEARVRAAYGPNYERLVAVKRQYDPANLFRVNQNIRP</sequence>
<evidence type="ECO:0000256" key="3">
    <source>
        <dbReference type="ARBA" id="ARBA00022630"/>
    </source>
</evidence>
<evidence type="ECO:0000256" key="5">
    <source>
        <dbReference type="ARBA" id="ARBA00023002"/>
    </source>
</evidence>
<dbReference type="PANTHER" id="PTHR42973">
    <property type="entry name" value="BINDING OXIDOREDUCTASE, PUTATIVE (AFU_ORTHOLOGUE AFUA_1G17690)-RELATED"/>
    <property type="match status" value="1"/>
</dbReference>
<feature type="domain" description="FAD-binding PCMH-type" evidence="6">
    <location>
        <begin position="36"/>
        <end position="207"/>
    </location>
</feature>
<dbReference type="InterPro" id="IPR012951">
    <property type="entry name" value="BBE"/>
</dbReference>
<dbReference type="Gene3D" id="3.40.462.20">
    <property type="match status" value="1"/>
</dbReference>
<evidence type="ECO:0000313" key="8">
    <source>
        <dbReference type="Proteomes" id="UP000539538"/>
    </source>
</evidence>
<proteinExistence type="inferred from homology"/>
<dbReference type="Pfam" id="PF01565">
    <property type="entry name" value="FAD_binding_4"/>
    <property type="match status" value="1"/>
</dbReference>
<evidence type="ECO:0000313" key="7">
    <source>
        <dbReference type="EMBL" id="MBB4648327.1"/>
    </source>
</evidence>
<dbReference type="InterPro" id="IPR050416">
    <property type="entry name" value="FAD-linked_Oxidoreductase"/>
</dbReference>
<dbReference type="InterPro" id="IPR006094">
    <property type="entry name" value="Oxid_FAD_bind_N"/>
</dbReference>
<dbReference type="SUPFAM" id="SSF55103">
    <property type="entry name" value="FAD-linked oxidases, C-terminal domain"/>
    <property type="match status" value="1"/>
</dbReference>
<dbReference type="InterPro" id="IPR036318">
    <property type="entry name" value="FAD-bd_PCMH-like_sf"/>
</dbReference>
<evidence type="ECO:0000256" key="2">
    <source>
        <dbReference type="ARBA" id="ARBA00005466"/>
    </source>
</evidence>
<evidence type="ECO:0000256" key="1">
    <source>
        <dbReference type="ARBA" id="ARBA00001974"/>
    </source>
</evidence>
<keyword evidence="3" id="KW-0285">Flavoprotein</keyword>
<organism evidence="7 8">
    <name type="scientific">Aminobacter niigataensis</name>
    <dbReference type="NCBI Taxonomy" id="83265"/>
    <lineage>
        <taxon>Bacteria</taxon>
        <taxon>Pseudomonadati</taxon>
        <taxon>Pseudomonadota</taxon>
        <taxon>Alphaproteobacteria</taxon>
        <taxon>Hyphomicrobiales</taxon>
        <taxon>Phyllobacteriaceae</taxon>
        <taxon>Aminobacter</taxon>
    </lineage>
</organism>
<keyword evidence="8" id="KW-1185">Reference proteome</keyword>
<dbReference type="Proteomes" id="UP000539538">
    <property type="component" value="Unassembled WGS sequence"/>
</dbReference>
<dbReference type="Pfam" id="PF08031">
    <property type="entry name" value="BBE"/>
    <property type="match status" value="1"/>
</dbReference>
<gene>
    <name evidence="7" type="ORF">GGQ99_000049</name>
</gene>
<dbReference type="PROSITE" id="PS51387">
    <property type="entry name" value="FAD_PCMH"/>
    <property type="match status" value="1"/>
</dbReference>
<name>A0ABR6KV23_9HYPH</name>
<accession>A0ABR6KV23</accession>
<dbReference type="PROSITE" id="PS00862">
    <property type="entry name" value="OX2_COVAL_FAD"/>
    <property type="match status" value="1"/>
</dbReference>